<dbReference type="NCBIfam" id="NF047798">
    <property type="entry name" value="leader_Chryseo"/>
    <property type="match status" value="1"/>
</dbReference>
<dbReference type="InterPro" id="IPR058074">
    <property type="entry name" value="Bacteriocin-like"/>
</dbReference>
<reference evidence="1 2" key="1">
    <citation type="submission" date="2018-12" db="EMBL/GenBank/DDBJ databases">
        <authorList>
            <consortium name="Pathogen Informatics"/>
        </authorList>
    </citation>
    <scope>NUCLEOTIDE SEQUENCE [LARGE SCALE GENOMIC DNA]</scope>
    <source>
        <strain evidence="1 2">NCTC11432</strain>
    </source>
</reference>
<gene>
    <name evidence="1" type="ORF">NCTC11432_01742</name>
</gene>
<name>A0A3S4PDZ7_CHRGE</name>
<organism evidence="1 2">
    <name type="scientific">Chryseobacterium gleum</name>
    <name type="common">Flavobacterium gleum</name>
    <dbReference type="NCBI Taxonomy" id="250"/>
    <lineage>
        <taxon>Bacteria</taxon>
        <taxon>Pseudomonadati</taxon>
        <taxon>Bacteroidota</taxon>
        <taxon>Flavobacteriia</taxon>
        <taxon>Flavobacteriales</taxon>
        <taxon>Weeksellaceae</taxon>
        <taxon>Chryseobacterium group</taxon>
        <taxon>Chryseobacterium</taxon>
    </lineage>
</organism>
<dbReference type="KEGG" id="cgle:NCTC11432_01742"/>
<accession>A0A3S4PDZ7</accession>
<dbReference type="EMBL" id="LR134289">
    <property type="protein sequence ID" value="VEE06630.1"/>
    <property type="molecule type" value="Genomic_DNA"/>
</dbReference>
<dbReference type="NCBIfam" id="TIGR01847">
    <property type="entry name" value="bacteriocin_sig"/>
    <property type="match status" value="1"/>
</dbReference>
<dbReference type="Proteomes" id="UP000279227">
    <property type="component" value="Chromosome"/>
</dbReference>
<protein>
    <recommendedName>
        <fullName evidence="3">Bacteriocin-type signal sequence</fullName>
    </recommendedName>
</protein>
<evidence type="ECO:0000313" key="2">
    <source>
        <dbReference type="Proteomes" id="UP000279227"/>
    </source>
</evidence>
<sequence>MKNLKKLNKEELKTIAGGSECVRMCFVNDKLTCVPYSSCGGPALQP</sequence>
<evidence type="ECO:0008006" key="3">
    <source>
        <dbReference type="Google" id="ProtNLM"/>
    </source>
</evidence>
<proteinExistence type="predicted"/>
<dbReference type="AlphaFoldDB" id="A0A3S4PDZ7"/>
<evidence type="ECO:0000313" key="1">
    <source>
        <dbReference type="EMBL" id="VEE06630.1"/>
    </source>
</evidence>
<dbReference type="InterPro" id="IPR010133">
    <property type="entry name" value="Bacteriocin_signal_seq"/>
</dbReference>
<dbReference type="RefSeq" id="WP_425551525.1">
    <property type="nucleotide sequence ID" value="NZ_JBCNJU010000008.1"/>
</dbReference>